<dbReference type="InterPro" id="IPR020904">
    <property type="entry name" value="Sc_DH/Rdtase_CS"/>
</dbReference>
<proteinExistence type="inferred from homology"/>
<dbReference type="CDD" id="cd05233">
    <property type="entry name" value="SDR_c"/>
    <property type="match status" value="1"/>
</dbReference>
<dbReference type="InterPro" id="IPR036291">
    <property type="entry name" value="NAD(P)-bd_dom_sf"/>
</dbReference>
<dbReference type="InterPro" id="IPR002347">
    <property type="entry name" value="SDR_fam"/>
</dbReference>
<protein>
    <submittedName>
        <fullName evidence="5">3-oxoacyl-[acyl-carrier protein] reductase</fullName>
        <ecNumber evidence="5">1.1.1.100</ecNumber>
    </submittedName>
</protein>
<evidence type="ECO:0000256" key="1">
    <source>
        <dbReference type="ARBA" id="ARBA00006484"/>
    </source>
</evidence>
<dbReference type="PROSITE" id="PS00061">
    <property type="entry name" value="ADH_SHORT"/>
    <property type="match status" value="1"/>
</dbReference>
<name>A0A6J4HS86_9ACTN</name>
<dbReference type="FunFam" id="3.40.50.720:FF:000084">
    <property type="entry name" value="Short-chain dehydrogenase reductase"/>
    <property type="match status" value="1"/>
</dbReference>
<dbReference type="SMART" id="SM00822">
    <property type="entry name" value="PKS_KR"/>
    <property type="match status" value="1"/>
</dbReference>
<dbReference type="PRINTS" id="PR00081">
    <property type="entry name" value="GDHRDH"/>
</dbReference>
<dbReference type="Gene3D" id="3.40.50.720">
    <property type="entry name" value="NAD(P)-binding Rossmann-like Domain"/>
    <property type="match status" value="1"/>
</dbReference>
<evidence type="ECO:0000256" key="2">
    <source>
        <dbReference type="ARBA" id="ARBA00023002"/>
    </source>
</evidence>
<keyword evidence="2 5" id="KW-0560">Oxidoreductase</keyword>
<comment type="similarity">
    <text evidence="1 3">Belongs to the short-chain dehydrogenases/reductases (SDR) family.</text>
</comment>
<dbReference type="GO" id="GO:0016020">
    <property type="term" value="C:membrane"/>
    <property type="evidence" value="ECO:0007669"/>
    <property type="project" value="TreeGrafter"/>
</dbReference>
<accession>A0A6J4HS86</accession>
<dbReference type="EC" id="1.1.1.100" evidence="5"/>
<dbReference type="Pfam" id="PF00106">
    <property type="entry name" value="adh_short"/>
    <property type="match status" value="1"/>
</dbReference>
<gene>
    <name evidence="5" type="ORF">AVDCRST_MAG52-1035</name>
</gene>
<reference evidence="5" key="1">
    <citation type="submission" date="2020-02" db="EMBL/GenBank/DDBJ databases">
        <authorList>
            <person name="Meier V. D."/>
        </authorList>
    </citation>
    <scope>NUCLEOTIDE SEQUENCE</scope>
    <source>
        <strain evidence="5">AVDCRST_MAG52</strain>
    </source>
</reference>
<organism evidence="5">
    <name type="scientific">uncultured Blastococcus sp</name>
    <dbReference type="NCBI Taxonomy" id="217144"/>
    <lineage>
        <taxon>Bacteria</taxon>
        <taxon>Bacillati</taxon>
        <taxon>Actinomycetota</taxon>
        <taxon>Actinomycetes</taxon>
        <taxon>Geodermatophilales</taxon>
        <taxon>Geodermatophilaceae</taxon>
        <taxon>Blastococcus</taxon>
        <taxon>environmental samples</taxon>
    </lineage>
</organism>
<dbReference type="GO" id="GO:0004316">
    <property type="term" value="F:3-oxoacyl-[acyl-carrier-protein] reductase (NADPH) activity"/>
    <property type="evidence" value="ECO:0007669"/>
    <property type="project" value="UniProtKB-EC"/>
</dbReference>
<dbReference type="PANTHER" id="PTHR44196">
    <property type="entry name" value="DEHYDROGENASE/REDUCTASE SDR FAMILY MEMBER 7B"/>
    <property type="match status" value="1"/>
</dbReference>
<dbReference type="SUPFAM" id="SSF51735">
    <property type="entry name" value="NAD(P)-binding Rossmann-fold domains"/>
    <property type="match status" value="1"/>
</dbReference>
<evidence type="ECO:0000256" key="3">
    <source>
        <dbReference type="RuleBase" id="RU000363"/>
    </source>
</evidence>
<dbReference type="PANTHER" id="PTHR44196:SF1">
    <property type="entry name" value="DEHYDROGENASE_REDUCTASE SDR FAMILY MEMBER 7B"/>
    <property type="match status" value="1"/>
</dbReference>
<feature type="domain" description="Ketoreductase" evidence="4">
    <location>
        <begin position="10"/>
        <end position="194"/>
    </location>
</feature>
<dbReference type="InterPro" id="IPR057326">
    <property type="entry name" value="KR_dom"/>
</dbReference>
<sequence>MSRGEGLRGRVALVTGGSSGLGRATALALAADGADVAVLARGSTDLDQTAEQVRARGVRASAAVVDLADADAIERAVGRVRTELGRVGVLVNAAGTDVPGPVAELDVAAWDKVLAVNLRASFLLAKAVWPDMLANGGGTILNVSSVAGRRGWSNAAAYCSAKFGLTGLTQALAAEGKPHRIRACVLYPGAMDTSWGVWSPEDRTGSAVPTRPADALAPDQVARLISWIAAAPPDVVLNEVTITPLLEQGWP</sequence>
<evidence type="ECO:0000259" key="4">
    <source>
        <dbReference type="SMART" id="SM00822"/>
    </source>
</evidence>
<dbReference type="AlphaFoldDB" id="A0A6J4HS86"/>
<dbReference type="PRINTS" id="PR00080">
    <property type="entry name" value="SDRFAMILY"/>
</dbReference>
<evidence type="ECO:0000313" key="5">
    <source>
        <dbReference type="EMBL" id="CAA9231512.1"/>
    </source>
</evidence>
<dbReference type="EMBL" id="CADCTN010000072">
    <property type="protein sequence ID" value="CAA9231512.1"/>
    <property type="molecule type" value="Genomic_DNA"/>
</dbReference>